<accession>A0ABV8C8E5</accession>
<comment type="caution">
    <text evidence="2">The sequence shown here is derived from an EMBL/GenBank/DDBJ whole genome shotgun (WGS) entry which is preliminary data.</text>
</comment>
<sequence>MEAGRIGEPGRAGLVSALVAVLMIVSSVAGLWIPGLYQDPLEVGAMLRAYDLVTLALAAPLLVGSLVMSRRGSVGAQLIWLGVLMYSVYNYAIYVFGSAFNDVFLVHVTVLPLSIAAAVLLLLNLDADEVRGRFRPGTPVRSISVALLLVGLGLAGMWVFHSLRFAFTGAPPGESELVLPMQAVHLAYALDLALFVPACVLASVLLWRRNCWGYVLAPAVLVFGALYQVNYMVALVFQAEAGVPGAPGFDPAEPFIAGVFLVAVVIMGVSMRPARVSVTK</sequence>
<keyword evidence="1" id="KW-0812">Transmembrane</keyword>
<evidence type="ECO:0000313" key="3">
    <source>
        <dbReference type="Proteomes" id="UP001595690"/>
    </source>
</evidence>
<feature type="transmembrane region" description="Helical" evidence="1">
    <location>
        <begin position="214"/>
        <end position="234"/>
    </location>
</feature>
<organism evidence="2 3">
    <name type="scientific">Lentzea rhizosphaerae</name>
    <dbReference type="NCBI Taxonomy" id="2041025"/>
    <lineage>
        <taxon>Bacteria</taxon>
        <taxon>Bacillati</taxon>
        <taxon>Actinomycetota</taxon>
        <taxon>Actinomycetes</taxon>
        <taxon>Pseudonocardiales</taxon>
        <taxon>Pseudonocardiaceae</taxon>
        <taxon>Lentzea</taxon>
    </lineage>
</organism>
<feature type="transmembrane region" description="Helical" evidence="1">
    <location>
        <begin position="78"/>
        <end position="97"/>
    </location>
</feature>
<reference evidence="3" key="1">
    <citation type="journal article" date="2019" name="Int. J. Syst. Evol. Microbiol.">
        <title>The Global Catalogue of Microorganisms (GCM) 10K type strain sequencing project: providing services to taxonomists for standard genome sequencing and annotation.</title>
        <authorList>
            <consortium name="The Broad Institute Genomics Platform"/>
            <consortium name="The Broad Institute Genome Sequencing Center for Infectious Disease"/>
            <person name="Wu L."/>
            <person name="Ma J."/>
        </authorList>
    </citation>
    <scope>NUCLEOTIDE SEQUENCE [LARGE SCALE GENOMIC DNA]</scope>
    <source>
        <strain evidence="3">CGMCC 4.7405</strain>
    </source>
</reference>
<keyword evidence="1" id="KW-1133">Transmembrane helix</keyword>
<feature type="transmembrane region" description="Helical" evidence="1">
    <location>
        <begin position="187"/>
        <end position="207"/>
    </location>
</feature>
<feature type="transmembrane region" description="Helical" evidence="1">
    <location>
        <begin position="145"/>
        <end position="167"/>
    </location>
</feature>
<name>A0ABV8C8E5_9PSEU</name>
<dbReference type="Proteomes" id="UP001595690">
    <property type="component" value="Unassembled WGS sequence"/>
</dbReference>
<dbReference type="EMBL" id="JBHRZI010000052">
    <property type="protein sequence ID" value="MFC3898378.1"/>
    <property type="molecule type" value="Genomic_DNA"/>
</dbReference>
<feature type="transmembrane region" description="Helical" evidence="1">
    <location>
        <begin position="45"/>
        <end position="66"/>
    </location>
</feature>
<proteinExistence type="predicted"/>
<keyword evidence="3" id="KW-1185">Reference proteome</keyword>
<feature type="transmembrane region" description="Helical" evidence="1">
    <location>
        <begin position="254"/>
        <end position="271"/>
    </location>
</feature>
<keyword evidence="1" id="KW-0472">Membrane</keyword>
<gene>
    <name evidence="2" type="ORF">ACFOWZ_43510</name>
</gene>
<feature type="transmembrane region" description="Helical" evidence="1">
    <location>
        <begin position="12"/>
        <end position="33"/>
    </location>
</feature>
<dbReference type="RefSeq" id="WP_382379851.1">
    <property type="nucleotide sequence ID" value="NZ_JBHRZI010000052.1"/>
</dbReference>
<evidence type="ECO:0000256" key="1">
    <source>
        <dbReference type="SAM" id="Phobius"/>
    </source>
</evidence>
<feature type="transmembrane region" description="Helical" evidence="1">
    <location>
        <begin position="103"/>
        <end position="125"/>
    </location>
</feature>
<evidence type="ECO:0000313" key="2">
    <source>
        <dbReference type="EMBL" id="MFC3898378.1"/>
    </source>
</evidence>
<protein>
    <submittedName>
        <fullName evidence="2">Uncharacterized protein</fullName>
    </submittedName>
</protein>